<dbReference type="Pfam" id="PF00990">
    <property type="entry name" value="GGDEF"/>
    <property type="match status" value="1"/>
</dbReference>
<dbReference type="InterPro" id="IPR001610">
    <property type="entry name" value="PAC"/>
</dbReference>
<dbReference type="PANTHER" id="PTHR44757:SF2">
    <property type="entry name" value="BIOFILM ARCHITECTURE MAINTENANCE PROTEIN MBAA"/>
    <property type="match status" value="1"/>
</dbReference>
<dbReference type="InterPro" id="IPR043128">
    <property type="entry name" value="Rev_trsase/Diguanyl_cyclase"/>
</dbReference>
<dbReference type="PROSITE" id="PS50113">
    <property type="entry name" value="PAC"/>
    <property type="match status" value="1"/>
</dbReference>
<dbReference type="STRING" id="584787.GCA_001247655_00311"/>
<reference evidence="5 6" key="1">
    <citation type="submission" date="2018-11" db="EMBL/GenBank/DDBJ databases">
        <title>Genomic Encyclopedia of Type Strains, Phase IV (KMG-IV): sequencing the most valuable type-strain genomes for metagenomic binning, comparative biology and taxonomic classification.</title>
        <authorList>
            <person name="Goeker M."/>
        </authorList>
    </citation>
    <scope>NUCLEOTIDE SEQUENCE [LARGE SCALE GENOMIC DNA]</scope>
    <source>
        <strain evidence="5 6">DSM 21945</strain>
    </source>
</reference>
<dbReference type="SMART" id="SM00086">
    <property type="entry name" value="PAC"/>
    <property type="match status" value="1"/>
</dbReference>
<evidence type="ECO:0000256" key="1">
    <source>
        <dbReference type="SAM" id="Coils"/>
    </source>
</evidence>
<dbReference type="SUPFAM" id="SSF55785">
    <property type="entry name" value="PYP-like sensor domain (PAS domain)"/>
    <property type="match status" value="1"/>
</dbReference>
<dbReference type="Pfam" id="PF08447">
    <property type="entry name" value="PAS_3"/>
    <property type="match status" value="1"/>
</dbReference>
<dbReference type="NCBIfam" id="TIGR00229">
    <property type="entry name" value="sensory_box"/>
    <property type="match status" value="1"/>
</dbReference>
<keyword evidence="1" id="KW-0175">Coiled coil</keyword>
<dbReference type="InterPro" id="IPR000160">
    <property type="entry name" value="GGDEF_dom"/>
</dbReference>
<dbReference type="InterPro" id="IPR035965">
    <property type="entry name" value="PAS-like_dom_sf"/>
</dbReference>
<dbReference type="RefSeq" id="WP_123421009.1">
    <property type="nucleotide sequence ID" value="NZ_RJUL01000003.1"/>
</dbReference>
<dbReference type="Gene3D" id="3.30.70.270">
    <property type="match status" value="1"/>
</dbReference>
<dbReference type="NCBIfam" id="TIGR00254">
    <property type="entry name" value="GGDEF"/>
    <property type="match status" value="1"/>
</dbReference>
<feature type="domain" description="GGDEF" evidence="4">
    <location>
        <begin position="184"/>
        <end position="315"/>
    </location>
</feature>
<evidence type="ECO:0000313" key="5">
    <source>
        <dbReference type="EMBL" id="ROQ28523.1"/>
    </source>
</evidence>
<dbReference type="SUPFAM" id="SSF55073">
    <property type="entry name" value="Nucleotide cyclase"/>
    <property type="match status" value="1"/>
</dbReference>
<dbReference type="InterPro" id="IPR029787">
    <property type="entry name" value="Nucleotide_cyclase"/>
</dbReference>
<dbReference type="SMART" id="SM00267">
    <property type="entry name" value="GGDEF"/>
    <property type="match status" value="1"/>
</dbReference>
<feature type="domain" description="PAS" evidence="2">
    <location>
        <begin position="49"/>
        <end position="100"/>
    </location>
</feature>
<dbReference type="SMART" id="SM00091">
    <property type="entry name" value="PAS"/>
    <property type="match status" value="1"/>
</dbReference>
<dbReference type="EMBL" id="RJUL01000003">
    <property type="protein sequence ID" value="ROQ28523.1"/>
    <property type="molecule type" value="Genomic_DNA"/>
</dbReference>
<dbReference type="InterPro" id="IPR013655">
    <property type="entry name" value="PAS_fold_3"/>
</dbReference>
<feature type="coiled-coil region" evidence="1">
    <location>
        <begin position="3"/>
        <end position="30"/>
    </location>
</feature>
<dbReference type="CDD" id="cd00130">
    <property type="entry name" value="PAS"/>
    <property type="match status" value="1"/>
</dbReference>
<feature type="domain" description="PAC" evidence="3">
    <location>
        <begin position="104"/>
        <end position="157"/>
    </location>
</feature>
<organism evidence="5 6">
    <name type="scientific">Gallaecimonas pentaromativorans</name>
    <dbReference type="NCBI Taxonomy" id="584787"/>
    <lineage>
        <taxon>Bacteria</taxon>
        <taxon>Pseudomonadati</taxon>
        <taxon>Pseudomonadota</taxon>
        <taxon>Gammaproteobacteria</taxon>
        <taxon>Enterobacterales</taxon>
        <taxon>Gallaecimonadaceae</taxon>
        <taxon>Gallaecimonas</taxon>
    </lineage>
</organism>
<dbReference type="CDD" id="cd01949">
    <property type="entry name" value="GGDEF"/>
    <property type="match status" value="1"/>
</dbReference>
<dbReference type="Gene3D" id="3.30.450.20">
    <property type="entry name" value="PAS domain"/>
    <property type="match status" value="1"/>
</dbReference>
<gene>
    <name evidence="5" type="ORF">EDC28_103116</name>
</gene>
<evidence type="ECO:0000259" key="4">
    <source>
        <dbReference type="PROSITE" id="PS50887"/>
    </source>
</evidence>
<evidence type="ECO:0000259" key="2">
    <source>
        <dbReference type="PROSITE" id="PS50112"/>
    </source>
</evidence>
<protein>
    <submittedName>
        <fullName evidence="5">PAS domain S-box-containing protein/diguanylate cyclase (GGDEF)-like protein</fullName>
    </submittedName>
</protein>
<evidence type="ECO:0000259" key="3">
    <source>
        <dbReference type="PROSITE" id="PS50113"/>
    </source>
</evidence>
<accession>A0A3N1PIV2</accession>
<sequence length="315" mass="35394">MNPEQLRQEIAQLRRENARLKRLAADTKEKLDAALDGTGLCLWQQHVPSGKLVIFNRRWGAMLGFEPKELNAHFDVWRDRLHPDDRDQVLAAFQSHLDGDSPFYQVMHRMLGKDGTVTWVLDRGRVVERDENGKPLRVMGTHIDITKEKEYELKLAELAHQDPLTGLANRSALAKDFARLKAAGPLCLAFIDLDDFKTVNDNLGHRSGDELLIQLTERLLALLPEDVCLGRIGGDEFVMLLPLDAASPALETLAQHCIDALEPPFELDNGQARVGMSIGIERVTADDSFNEVMVRADLAMYQVKKAGKHGFQCNR</sequence>
<dbReference type="Proteomes" id="UP000268033">
    <property type="component" value="Unassembled WGS sequence"/>
</dbReference>
<dbReference type="AlphaFoldDB" id="A0A3N1PIV2"/>
<proteinExistence type="predicted"/>
<comment type="caution">
    <text evidence="5">The sequence shown here is derived from an EMBL/GenBank/DDBJ whole genome shotgun (WGS) entry which is preliminary data.</text>
</comment>
<dbReference type="PANTHER" id="PTHR44757">
    <property type="entry name" value="DIGUANYLATE CYCLASE DGCP"/>
    <property type="match status" value="1"/>
</dbReference>
<name>A0A3N1PIV2_9GAMM</name>
<dbReference type="InterPro" id="IPR000700">
    <property type="entry name" value="PAS-assoc_C"/>
</dbReference>
<evidence type="ECO:0000313" key="6">
    <source>
        <dbReference type="Proteomes" id="UP000268033"/>
    </source>
</evidence>
<dbReference type="PROSITE" id="PS50112">
    <property type="entry name" value="PAS"/>
    <property type="match status" value="1"/>
</dbReference>
<dbReference type="PROSITE" id="PS50887">
    <property type="entry name" value="GGDEF"/>
    <property type="match status" value="1"/>
</dbReference>
<dbReference type="InterPro" id="IPR000014">
    <property type="entry name" value="PAS"/>
</dbReference>
<keyword evidence="6" id="KW-1185">Reference proteome</keyword>
<dbReference type="InterPro" id="IPR052155">
    <property type="entry name" value="Biofilm_reg_signaling"/>
</dbReference>